<reference evidence="1" key="1">
    <citation type="submission" date="2014-11" db="EMBL/GenBank/DDBJ databases">
        <authorList>
            <person name="Amaro Gonzalez C."/>
        </authorList>
    </citation>
    <scope>NUCLEOTIDE SEQUENCE</scope>
</reference>
<evidence type="ECO:0000313" key="1">
    <source>
        <dbReference type="EMBL" id="JAH59051.1"/>
    </source>
</evidence>
<reference evidence="1" key="2">
    <citation type="journal article" date="2015" name="Fish Shellfish Immunol.">
        <title>Early steps in the European eel (Anguilla anguilla)-Vibrio vulnificus interaction in the gills: Role of the RtxA13 toxin.</title>
        <authorList>
            <person name="Callol A."/>
            <person name="Pajuelo D."/>
            <person name="Ebbesson L."/>
            <person name="Teles M."/>
            <person name="MacKenzie S."/>
            <person name="Amaro C."/>
        </authorList>
    </citation>
    <scope>NUCLEOTIDE SEQUENCE</scope>
</reference>
<dbReference type="EMBL" id="GBXM01049526">
    <property type="protein sequence ID" value="JAH59051.1"/>
    <property type="molecule type" value="Transcribed_RNA"/>
</dbReference>
<accession>A0A0E9TZT3</accession>
<dbReference type="AlphaFoldDB" id="A0A0E9TZT3"/>
<organism evidence="1">
    <name type="scientific">Anguilla anguilla</name>
    <name type="common">European freshwater eel</name>
    <name type="synonym">Muraena anguilla</name>
    <dbReference type="NCBI Taxonomy" id="7936"/>
    <lineage>
        <taxon>Eukaryota</taxon>
        <taxon>Metazoa</taxon>
        <taxon>Chordata</taxon>
        <taxon>Craniata</taxon>
        <taxon>Vertebrata</taxon>
        <taxon>Euteleostomi</taxon>
        <taxon>Actinopterygii</taxon>
        <taxon>Neopterygii</taxon>
        <taxon>Teleostei</taxon>
        <taxon>Anguilliformes</taxon>
        <taxon>Anguillidae</taxon>
        <taxon>Anguilla</taxon>
    </lineage>
</organism>
<protein>
    <submittedName>
        <fullName evidence="1">Uncharacterized protein</fullName>
    </submittedName>
</protein>
<sequence length="52" mass="6068">MFLVMFSYQTGQFNCIVTVNTGINRARYTKHNLSKSFSIIQYIQQESKNGPY</sequence>
<proteinExistence type="predicted"/>
<name>A0A0E9TZT3_ANGAN</name>